<evidence type="ECO:0000256" key="18">
    <source>
        <dbReference type="ARBA" id="ARBA00023285"/>
    </source>
</evidence>
<dbReference type="Pfam" id="PF24621">
    <property type="entry name" value="DHQS_C"/>
    <property type="match status" value="1"/>
</dbReference>
<evidence type="ECO:0000256" key="13">
    <source>
        <dbReference type="ARBA" id="ARBA00022741"/>
    </source>
</evidence>
<dbReference type="NCBIfam" id="TIGR01357">
    <property type="entry name" value="aroB"/>
    <property type="match status" value="1"/>
</dbReference>
<comment type="function">
    <text evidence="4">Catalyzes the conversion of 3-deoxy-D-arabino-heptulosonate 7-phosphate (DAHP) to dehydroquinate (DHQ).</text>
</comment>
<dbReference type="InterPro" id="IPR030960">
    <property type="entry name" value="DHQS/DOIS_N"/>
</dbReference>
<evidence type="ECO:0000256" key="17">
    <source>
        <dbReference type="ARBA" id="ARBA00023239"/>
    </source>
</evidence>
<keyword evidence="11" id="KW-0028">Amino-acid biosynthesis</keyword>
<dbReference type="Gene3D" id="1.20.1090.10">
    <property type="entry name" value="Dehydroquinate synthase-like - alpha domain"/>
    <property type="match status" value="1"/>
</dbReference>
<dbReference type="SUPFAM" id="SSF56796">
    <property type="entry name" value="Dehydroquinate synthase-like"/>
    <property type="match status" value="1"/>
</dbReference>
<evidence type="ECO:0000256" key="14">
    <source>
        <dbReference type="ARBA" id="ARBA00022833"/>
    </source>
</evidence>
<keyword evidence="12" id="KW-0479">Metal-binding</keyword>
<evidence type="ECO:0000256" key="19">
    <source>
        <dbReference type="NCBIfam" id="TIGR01357"/>
    </source>
</evidence>
<comment type="subcellular location">
    <subcellularLocation>
        <location evidence="5">Cytoplasm</location>
    </subcellularLocation>
</comment>
<dbReference type="InterPro" id="IPR056179">
    <property type="entry name" value="DHQS_C"/>
</dbReference>
<comment type="caution">
    <text evidence="22">The sequence shown here is derived from an EMBL/GenBank/DDBJ whole genome shotgun (WGS) entry which is preliminary data.</text>
</comment>
<evidence type="ECO:0000259" key="21">
    <source>
        <dbReference type="Pfam" id="PF24621"/>
    </source>
</evidence>
<dbReference type="Gene3D" id="3.40.50.1970">
    <property type="match status" value="1"/>
</dbReference>
<keyword evidence="17 22" id="KW-0456">Lyase</keyword>
<evidence type="ECO:0000313" key="22">
    <source>
        <dbReference type="EMBL" id="RGR97377.1"/>
    </source>
</evidence>
<comment type="cofactor">
    <cofactor evidence="2">
        <name>NAD(+)</name>
        <dbReference type="ChEBI" id="CHEBI:57540"/>
    </cofactor>
</comment>
<feature type="domain" description="3-dehydroquinate synthase N-terminal" evidence="20">
    <location>
        <begin position="59"/>
        <end position="165"/>
    </location>
</feature>
<dbReference type="RefSeq" id="WP_118484096.1">
    <property type="nucleotide sequence ID" value="NZ_QRUU01000023.1"/>
</dbReference>
<evidence type="ECO:0000256" key="8">
    <source>
        <dbReference type="ARBA" id="ARBA00013031"/>
    </source>
</evidence>
<comment type="catalytic activity">
    <reaction evidence="1">
        <text>7-phospho-2-dehydro-3-deoxy-D-arabino-heptonate = 3-dehydroquinate + phosphate</text>
        <dbReference type="Rhea" id="RHEA:21968"/>
        <dbReference type="ChEBI" id="CHEBI:32364"/>
        <dbReference type="ChEBI" id="CHEBI:43474"/>
        <dbReference type="ChEBI" id="CHEBI:58394"/>
        <dbReference type="EC" id="4.2.3.4"/>
    </reaction>
</comment>
<dbReference type="InterPro" id="IPR016037">
    <property type="entry name" value="DHQ_synth_AroB"/>
</dbReference>
<keyword evidence="10" id="KW-0963">Cytoplasm</keyword>
<dbReference type="PIRSF" id="PIRSF001455">
    <property type="entry name" value="DHQ_synth"/>
    <property type="match status" value="1"/>
</dbReference>
<evidence type="ECO:0000313" key="23">
    <source>
        <dbReference type="Proteomes" id="UP000285864"/>
    </source>
</evidence>
<keyword evidence="16" id="KW-0057">Aromatic amino acid biosynthesis</keyword>
<proteinExistence type="inferred from homology"/>
<dbReference type="GO" id="GO:0009423">
    <property type="term" value="P:chorismate biosynthetic process"/>
    <property type="evidence" value="ECO:0007669"/>
    <property type="project" value="UniProtKB-UniRule"/>
</dbReference>
<comment type="pathway">
    <text evidence="6">Metabolic intermediate biosynthesis; chorismate biosynthesis; chorismate from D-erythrose 4-phosphate and phosphoenolpyruvate: step 2/7.</text>
</comment>
<dbReference type="Proteomes" id="UP000285864">
    <property type="component" value="Unassembled WGS sequence"/>
</dbReference>
<evidence type="ECO:0000256" key="9">
    <source>
        <dbReference type="ARBA" id="ARBA00017684"/>
    </source>
</evidence>
<dbReference type="AlphaFoldDB" id="A0A412GRD7"/>
<keyword evidence="14" id="KW-0862">Zinc</keyword>
<dbReference type="CDD" id="cd08195">
    <property type="entry name" value="DHQS"/>
    <property type="match status" value="1"/>
</dbReference>
<dbReference type="InterPro" id="IPR030963">
    <property type="entry name" value="DHQ_synth_fam"/>
</dbReference>
<evidence type="ECO:0000256" key="7">
    <source>
        <dbReference type="ARBA" id="ARBA00005412"/>
    </source>
</evidence>
<comment type="similarity">
    <text evidence="7">Belongs to the sugar phosphate cyclases superfamily. Dehydroquinate synthase family.</text>
</comment>
<evidence type="ECO:0000256" key="5">
    <source>
        <dbReference type="ARBA" id="ARBA00004496"/>
    </source>
</evidence>
<organism evidence="22 23">
    <name type="scientific">Phocaeicola coprocola</name>
    <dbReference type="NCBI Taxonomy" id="310298"/>
    <lineage>
        <taxon>Bacteria</taxon>
        <taxon>Pseudomonadati</taxon>
        <taxon>Bacteroidota</taxon>
        <taxon>Bacteroidia</taxon>
        <taxon>Bacteroidales</taxon>
        <taxon>Bacteroidaceae</taxon>
        <taxon>Phocaeicola</taxon>
    </lineage>
</organism>
<keyword evidence="23" id="KW-1185">Reference proteome</keyword>
<dbReference type="PANTHER" id="PTHR43622">
    <property type="entry name" value="3-DEHYDROQUINATE SYNTHASE"/>
    <property type="match status" value="1"/>
</dbReference>
<keyword evidence="15" id="KW-0520">NAD</keyword>
<feature type="domain" description="3-dehydroquinate synthase C-terminal" evidence="21">
    <location>
        <begin position="170"/>
        <end position="313"/>
    </location>
</feature>
<evidence type="ECO:0000256" key="2">
    <source>
        <dbReference type="ARBA" id="ARBA00001911"/>
    </source>
</evidence>
<accession>A0A412GRD7</accession>
<dbReference type="EMBL" id="QRUU01000023">
    <property type="protein sequence ID" value="RGR97377.1"/>
    <property type="molecule type" value="Genomic_DNA"/>
</dbReference>
<evidence type="ECO:0000256" key="15">
    <source>
        <dbReference type="ARBA" id="ARBA00023027"/>
    </source>
</evidence>
<evidence type="ECO:0000259" key="20">
    <source>
        <dbReference type="Pfam" id="PF01761"/>
    </source>
</evidence>
<dbReference type="GO" id="GO:0005737">
    <property type="term" value="C:cytoplasm"/>
    <property type="evidence" value="ECO:0007669"/>
    <property type="project" value="UniProtKB-SubCell"/>
</dbReference>
<name>A0A412GRD7_9BACT</name>
<dbReference type="PANTHER" id="PTHR43622:SF7">
    <property type="entry name" value="3-DEHYDROQUINATE SYNTHASE, CHLOROPLASTIC"/>
    <property type="match status" value="1"/>
</dbReference>
<evidence type="ECO:0000256" key="4">
    <source>
        <dbReference type="ARBA" id="ARBA00003485"/>
    </source>
</evidence>
<dbReference type="EC" id="4.2.3.4" evidence="8 19"/>
<dbReference type="GO" id="GO:0009073">
    <property type="term" value="P:aromatic amino acid family biosynthetic process"/>
    <property type="evidence" value="ECO:0007669"/>
    <property type="project" value="UniProtKB-KW"/>
</dbReference>
<comment type="cofactor">
    <cofactor evidence="3">
        <name>Co(2+)</name>
        <dbReference type="ChEBI" id="CHEBI:48828"/>
    </cofactor>
</comment>
<sequence length="353" mass="39960">MSKQEVVICHNLEENLQKAVTSKTYDKLFILTDEHTRTYCLPIIEKYPFLAQAEHICIGVEDIHKNLETLAYVWSQLSNKGGTRHSLMINLGGGMITDLGGFAAATFKRGIDMVNIPTTLLAMVDASVGGKTGINFNGLKNEIGVFAPANYVLIDCEFLKSLDYPNILSGYAEMLKHGLISNTEHWSELIKFDMEHVDYKHLQQLVATSIEVKEKVVEQDPFEKNIRKALNFGHTVGHAFESFALETGNPVLHGYAVAWGMVCELYYSHLKVGFPKDKLRPTIQFIKEHYGKLAFSCKDYDRLYEFMKHDKKNSSLGNVNFTLLSEIGDIHINQSATQDEVYDMFDFYCETMG</sequence>
<keyword evidence="13" id="KW-0547">Nucleotide-binding</keyword>
<evidence type="ECO:0000256" key="12">
    <source>
        <dbReference type="ARBA" id="ARBA00022723"/>
    </source>
</evidence>
<dbReference type="Pfam" id="PF01761">
    <property type="entry name" value="DHQ_synthase"/>
    <property type="match status" value="1"/>
</dbReference>
<evidence type="ECO:0000256" key="6">
    <source>
        <dbReference type="ARBA" id="ARBA00004661"/>
    </source>
</evidence>
<evidence type="ECO:0000256" key="16">
    <source>
        <dbReference type="ARBA" id="ARBA00023141"/>
    </source>
</evidence>
<dbReference type="GO" id="GO:0008652">
    <property type="term" value="P:amino acid biosynthetic process"/>
    <property type="evidence" value="ECO:0007669"/>
    <property type="project" value="UniProtKB-KW"/>
</dbReference>
<gene>
    <name evidence="22" type="primary">aroB</name>
    <name evidence="22" type="ORF">DWY20_06920</name>
</gene>
<evidence type="ECO:0000256" key="11">
    <source>
        <dbReference type="ARBA" id="ARBA00022605"/>
    </source>
</evidence>
<evidence type="ECO:0000256" key="1">
    <source>
        <dbReference type="ARBA" id="ARBA00001393"/>
    </source>
</evidence>
<reference evidence="22 23" key="1">
    <citation type="submission" date="2018-08" db="EMBL/GenBank/DDBJ databases">
        <title>A genome reference for cultivated species of the human gut microbiota.</title>
        <authorList>
            <person name="Zou Y."/>
            <person name="Xue W."/>
            <person name="Luo G."/>
        </authorList>
    </citation>
    <scope>NUCLEOTIDE SEQUENCE [LARGE SCALE GENOMIC DNA]</scope>
    <source>
        <strain evidence="22 23">AF24-2</strain>
    </source>
</reference>
<evidence type="ECO:0000256" key="3">
    <source>
        <dbReference type="ARBA" id="ARBA00001941"/>
    </source>
</evidence>
<dbReference type="InterPro" id="IPR050071">
    <property type="entry name" value="Dehydroquinate_synthase"/>
</dbReference>
<dbReference type="GO" id="GO:0000166">
    <property type="term" value="F:nucleotide binding"/>
    <property type="evidence" value="ECO:0007669"/>
    <property type="project" value="UniProtKB-KW"/>
</dbReference>
<dbReference type="GO" id="GO:0003856">
    <property type="term" value="F:3-dehydroquinate synthase activity"/>
    <property type="evidence" value="ECO:0007669"/>
    <property type="project" value="UniProtKB-UniRule"/>
</dbReference>
<keyword evidence="18" id="KW-0170">Cobalt</keyword>
<evidence type="ECO:0000256" key="10">
    <source>
        <dbReference type="ARBA" id="ARBA00022490"/>
    </source>
</evidence>
<protein>
    <recommendedName>
        <fullName evidence="9 19">3-dehydroquinate synthase</fullName>
        <ecNumber evidence="8 19">4.2.3.4</ecNumber>
    </recommendedName>
</protein>
<dbReference type="GO" id="GO:0046872">
    <property type="term" value="F:metal ion binding"/>
    <property type="evidence" value="ECO:0007669"/>
    <property type="project" value="UniProtKB-KW"/>
</dbReference>